<dbReference type="PRINTS" id="PR01438">
    <property type="entry name" value="UNVRSLSTRESS"/>
</dbReference>
<accession>A0A9R1D4L0</accession>
<dbReference type="EMBL" id="JAHLKM010000008">
    <property type="protein sequence ID" value="MCQ4333479.1"/>
    <property type="molecule type" value="Genomic_DNA"/>
</dbReference>
<name>A0A9R1D4L0_9EURY</name>
<evidence type="ECO:0000313" key="3">
    <source>
        <dbReference type="EMBL" id="MCQ4333479.1"/>
    </source>
</evidence>
<dbReference type="InterPro" id="IPR014729">
    <property type="entry name" value="Rossmann-like_a/b/a_fold"/>
</dbReference>
<keyword evidence="4" id="KW-1185">Reference proteome</keyword>
<dbReference type="PANTHER" id="PTHR46268:SF24">
    <property type="entry name" value="UNIVERSAL STRESS PROTEIN"/>
    <property type="match status" value="1"/>
</dbReference>
<dbReference type="Proteomes" id="UP001139494">
    <property type="component" value="Unassembled WGS sequence"/>
</dbReference>
<dbReference type="Pfam" id="PF00582">
    <property type="entry name" value="Usp"/>
    <property type="match status" value="1"/>
</dbReference>
<comment type="similarity">
    <text evidence="1">Belongs to the universal stress protein A family.</text>
</comment>
<protein>
    <submittedName>
        <fullName evidence="3">Universal stress protein</fullName>
    </submittedName>
</protein>
<dbReference type="PANTHER" id="PTHR46268">
    <property type="entry name" value="STRESS RESPONSE PROTEIN NHAX"/>
    <property type="match status" value="1"/>
</dbReference>
<evidence type="ECO:0000259" key="2">
    <source>
        <dbReference type="Pfam" id="PF00582"/>
    </source>
</evidence>
<organism evidence="3 4">
    <name type="scientific">Natronomonas aquatica</name>
    <dbReference type="NCBI Taxonomy" id="2841590"/>
    <lineage>
        <taxon>Archaea</taxon>
        <taxon>Methanobacteriati</taxon>
        <taxon>Methanobacteriota</taxon>
        <taxon>Stenosarchaea group</taxon>
        <taxon>Halobacteria</taxon>
        <taxon>Halobacteriales</taxon>
        <taxon>Natronomonadaceae</taxon>
        <taxon>Natronomonas</taxon>
    </lineage>
</organism>
<feature type="domain" description="UspA" evidence="2">
    <location>
        <begin position="4"/>
        <end position="140"/>
    </location>
</feature>
<dbReference type="InterPro" id="IPR006015">
    <property type="entry name" value="Universal_stress_UspA"/>
</dbReference>
<evidence type="ECO:0000256" key="1">
    <source>
        <dbReference type="ARBA" id="ARBA00008791"/>
    </source>
</evidence>
<dbReference type="AlphaFoldDB" id="A0A9R1D4L0"/>
<dbReference type="RefSeq" id="WP_256029502.1">
    <property type="nucleotide sequence ID" value="NZ_JAHLKM010000008.1"/>
</dbReference>
<dbReference type="Gene3D" id="3.40.50.620">
    <property type="entry name" value="HUPs"/>
    <property type="match status" value="1"/>
</dbReference>
<reference evidence="3" key="1">
    <citation type="journal article" date="2023" name="Front. Microbiol.">
        <title>Genomic-based phylogenetic and metabolic analyses of the genus Natronomonas, and description of Natronomonas aquatica sp. nov.</title>
        <authorList>
            <person name="Garcia-Roldan A."/>
            <person name="Duran-Viseras A."/>
            <person name="de la Haba R.R."/>
            <person name="Corral P."/>
            <person name="Sanchez-Porro C."/>
            <person name="Ventosa A."/>
        </authorList>
    </citation>
    <scope>NUCLEOTIDE SEQUENCE</scope>
    <source>
        <strain evidence="3">F2-12</strain>
    </source>
</reference>
<dbReference type="CDD" id="cd00293">
    <property type="entry name" value="USP-like"/>
    <property type="match status" value="1"/>
</dbReference>
<proteinExistence type="inferred from homology"/>
<evidence type="ECO:0000313" key="4">
    <source>
        <dbReference type="Proteomes" id="UP001139494"/>
    </source>
</evidence>
<comment type="caution">
    <text evidence="3">The sequence shown here is derived from an EMBL/GenBank/DDBJ whole genome shotgun (WGS) entry which is preliminary data.</text>
</comment>
<sequence>MAAVLVPYDGSKLSTDALAFACERFPEAEITALFIVDTTVAHQPEQYVGVKLGDIYEQRETEGERILEDAEEFTDEHDVQLSTAIRKGRPSKEILEYVTEHGIDHVVIGSHSQDLIERFFVGSVAERVVDRIPVPVTVIR</sequence>
<gene>
    <name evidence="3" type="ORF">KM295_08295</name>
</gene>
<dbReference type="SUPFAM" id="SSF52402">
    <property type="entry name" value="Adenine nucleotide alpha hydrolases-like"/>
    <property type="match status" value="1"/>
</dbReference>
<dbReference type="InterPro" id="IPR006016">
    <property type="entry name" value="UspA"/>
</dbReference>